<name>A0A1X0NXB9_9TRYP</name>
<accession>A0A1X0NXB9</accession>
<gene>
    <name evidence="2" type="ORF">TM35_000132550</name>
</gene>
<dbReference type="OrthoDB" id="272219at2759"/>
<evidence type="ECO:0000256" key="1">
    <source>
        <dbReference type="SAM" id="MobiDB-lite"/>
    </source>
</evidence>
<sequence length="265" mass="29257">MEECPDAGSSPSSATAVFIREENSTTAGFVPIRFNGNITVRELAEEYCITSLIECDATGSVQPRAVALDSPFDILHGGKYYIARRDVKEVGLSPRVTFRGKIIVEEFDADHAVAARENDENTLHSTVPAAAETSTTTSMMMMSGNSVKKMGMTRKRRERDDDDDDWNDGMGEGVGEKGKDEDKSDENINGNTHMFVPFVGDLYDDGNERLIQLKDVKRLCENVESDEAEFRARHDRAETILKEVKELLVALANASNVSVEDEPGL</sequence>
<reference evidence="2 3" key="1">
    <citation type="submission" date="2017-03" db="EMBL/GenBank/DDBJ databases">
        <title>An alternative strategy for trypanosome survival in the mammalian bloodstream revealed through genome and transcriptome analysis of the ubiquitous bovine parasite Trypanosoma (Megatrypanum) theileri.</title>
        <authorList>
            <person name="Kelly S."/>
            <person name="Ivens A."/>
            <person name="Mott A."/>
            <person name="O'Neill E."/>
            <person name="Emms D."/>
            <person name="Macleod O."/>
            <person name="Voorheis P."/>
            <person name="Matthews J."/>
            <person name="Matthews K."/>
            <person name="Carrington M."/>
        </authorList>
    </citation>
    <scope>NUCLEOTIDE SEQUENCE [LARGE SCALE GENOMIC DNA]</scope>
    <source>
        <strain evidence="2">Edinburgh</strain>
    </source>
</reference>
<protein>
    <submittedName>
        <fullName evidence="2">Uncharacterized protein</fullName>
    </submittedName>
</protein>
<keyword evidence="3" id="KW-1185">Reference proteome</keyword>
<dbReference type="EMBL" id="NBCO01000013">
    <property type="protein sequence ID" value="ORC89251.1"/>
    <property type="molecule type" value="Genomic_DNA"/>
</dbReference>
<feature type="region of interest" description="Disordered" evidence="1">
    <location>
        <begin position="149"/>
        <end position="191"/>
    </location>
</feature>
<dbReference type="VEuPathDB" id="TriTrypDB:TM35_000132550"/>
<comment type="caution">
    <text evidence="2">The sequence shown here is derived from an EMBL/GenBank/DDBJ whole genome shotgun (WGS) entry which is preliminary data.</text>
</comment>
<proteinExistence type="predicted"/>
<evidence type="ECO:0000313" key="2">
    <source>
        <dbReference type="EMBL" id="ORC89251.1"/>
    </source>
</evidence>
<feature type="compositionally biased region" description="Basic and acidic residues" evidence="1">
    <location>
        <begin position="174"/>
        <end position="186"/>
    </location>
</feature>
<dbReference type="GeneID" id="39985251"/>
<dbReference type="Proteomes" id="UP000192257">
    <property type="component" value="Unassembled WGS sequence"/>
</dbReference>
<evidence type="ECO:0000313" key="3">
    <source>
        <dbReference type="Proteomes" id="UP000192257"/>
    </source>
</evidence>
<organism evidence="2 3">
    <name type="scientific">Trypanosoma theileri</name>
    <dbReference type="NCBI Taxonomy" id="67003"/>
    <lineage>
        <taxon>Eukaryota</taxon>
        <taxon>Discoba</taxon>
        <taxon>Euglenozoa</taxon>
        <taxon>Kinetoplastea</taxon>
        <taxon>Metakinetoplastina</taxon>
        <taxon>Trypanosomatida</taxon>
        <taxon>Trypanosomatidae</taxon>
        <taxon>Trypanosoma</taxon>
    </lineage>
</organism>
<dbReference type="RefSeq" id="XP_028883317.1">
    <property type="nucleotide sequence ID" value="XM_029025471.1"/>
</dbReference>
<dbReference type="AlphaFoldDB" id="A0A1X0NXB9"/>